<name>A0A5Q0BGY0_9GAMM</name>
<dbReference type="NCBIfam" id="TIGR04071">
    <property type="entry name" value="methanobac_OB3b"/>
    <property type="match status" value="1"/>
</dbReference>
<dbReference type="Proteomes" id="UP000325755">
    <property type="component" value="Chromosome"/>
</dbReference>
<dbReference type="KEGG" id="mmob:F6R98_10940"/>
<dbReference type="Pfam" id="PF25751">
    <property type="entry name" value="Methanobactin"/>
    <property type="match status" value="1"/>
</dbReference>
<evidence type="ECO:0000313" key="2">
    <source>
        <dbReference type="Proteomes" id="UP000325755"/>
    </source>
</evidence>
<gene>
    <name evidence="1" type="primary">mbnA</name>
    <name evidence="1" type="ORF">F6R98_10940</name>
</gene>
<dbReference type="RefSeq" id="WP_153249054.1">
    <property type="nucleotide sequence ID" value="NZ_CP044205.1"/>
</dbReference>
<dbReference type="AlphaFoldDB" id="A0A5Q0BGY0"/>
<reference evidence="1 2" key="1">
    <citation type="submission" date="2019-09" db="EMBL/GenBank/DDBJ databases">
        <title>Ecophysiology of the spiral-shaped methanotroph Methylospira mobilis as revealed by the complete genome sequence.</title>
        <authorList>
            <person name="Oshkin I.Y."/>
            <person name="Dedysh S.N."/>
            <person name="Miroshnikov K."/>
            <person name="Danilova O.V."/>
            <person name="Hakobyan A."/>
            <person name="Liesack W."/>
        </authorList>
    </citation>
    <scope>NUCLEOTIDE SEQUENCE [LARGE SCALE GENOMIC DNA]</scope>
    <source>
        <strain evidence="1 2">Shm1</strain>
    </source>
</reference>
<sequence length="31" mass="3066">MKIKVAKKQALTVNVIGSAQCGGTICSSSAA</sequence>
<organism evidence="1 2">
    <name type="scientific">Candidatus Methylospira mobilis</name>
    <dbReference type="NCBI Taxonomy" id="1808979"/>
    <lineage>
        <taxon>Bacteria</taxon>
        <taxon>Pseudomonadati</taxon>
        <taxon>Pseudomonadota</taxon>
        <taxon>Gammaproteobacteria</taxon>
        <taxon>Methylococcales</taxon>
        <taxon>Methylococcaceae</taxon>
        <taxon>Candidatus Methylospira</taxon>
    </lineage>
</organism>
<keyword evidence="2" id="KW-1185">Reference proteome</keyword>
<accession>A0A5Q0BGY0</accession>
<dbReference type="EMBL" id="CP044205">
    <property type="protein sequence ID" value="QFY43070.1"/>
    <property type="molecule type" value="Genomic_DNA"/>
</dbReference>
<dbReference type="InterPro" id="IPR023963">
    <property type="entry name" value="Methanobactin_OB3b"/>
</dbReference>
<evidence type="ECO:0000313" key="1">
    <source>
        <dbReference type="EMBL" id="QFY43070.1"/>
    </source>
</evidence>
<dbReference type="InParanoid" id="A0A5Q0BGY0"/>
<protein>
    <submittedName>
        <fullName evidence="1">Methanobactin</fullName>
    </submittedName>
</protein>
<proteinExistence type="predicted"/>